<sequence>MENNTLTEQEILLLRKKLDLLLRTGKLLMESAADTNRIERNMKRVAAFMGIPENKLHIDIRWTMIMVNVSDECHSFSKFQKCEKHGINMTTISQISKLSWRAIEEDYSLDKYEEELTKIAEQPRNYTHYIVAMGAGFACGGFCKLFGCDWTAFLFASICAFIGFRARARCIDFGINVYMSIAIAAFISTCLAYASSYTGLSETPYHPLLACALFIVPGVPLINFVDDMIDNHLLTGITRAANTAMMVGAMTFGIAFVMRVLMMDDVTIDHKFSELSMVPHDSYYVYAIAAAIAAVGFSMIFNIQRRLLWVVAIGGIIAVCTRNFVNFELGLGPIIGSFMGSFVVSLIAVKAVHWFHVPNHVLTIPSVIPMIPGVLMYRSLLAFINMNGIVGEVTNAFYNGTTSALIILCISLGVAIPNIFARRYIARDRQIYLEKELKKRRQRGKFIEW</sequence>
<evidence type="ECO:0008006" key="12">
    <source>
        <dbReference type="Google" id="ProtNLM"/>
    </source>
</evidence>
<evidence type="ECO:0000259" key="8">
    <source>
        <dbReference type="Pfam" id="PF06738"/>
    </source>
</evidence>
<comment type="similarity">
    <text evidence="6">Belongs to the ThrE exporter (TC 2.A.79) family.</text>
</comment>
<accession>A0A354M320</accession>
<keyword evidence="4 7" id="KW-1133">Transmembrane helix</keyword>
<dbReference type="AlphaFoldDB" id="A0A354M320"/>
<dbReference type="InterPro" id="IPR010619">
    <property type="entry name" value="ThrE-like_N"/>
</dbReference>
<feature type="domain" description="Threonine/serine exporter-like N-terminal" evidence="8">
    <location>
        <begin position="19"/>
        <end position="260"/>
    </location>
</feature>
<organism evidence="10 11">
    <name type="scientific">Coprobacter fastidiosus</name>
    <dbReference type="NCBI Taxonomy" id="1099853"/>
    <lineage>
        <taxon>Bacteria</taxon>
        <taxon>Pseudomonadati</taxon>
        <taxon>Bacteroidota</taxon>
        <taxon>Bacteroidia</taxon>
        <taxon>Bacteroidales</taxon>
        <taxon>Barnesiellaceae</taxon>
        <taxon>Coprobacter</taxon>
    </lineage>
</organism>
<feature type="transmembrane region" description="Helical" evidence="7">
    <location>
        <begin position="361"/>
        <end position="384"/>
    </location>
</feature>
<feature type="transmembrane region" description="Helical" evidence="7">
    <location>
        <begin position="245"/>
        <end position="263"/>
    </location>
</feature>
<dbReference type="GO" id="GO:0015744">
    <property type="term" value="P:succinate transport"/>
    <property type="evidence" value="ECO:0007669"/>
    <property type="project" value="TreeGrafter"/>
</dbReference>
<dbReference type="EMBL" id="DNWC01000100">
    <property type="protein sequence ID" value="HBJ08909.1"/>
    <property type="molecule type" value="Genomic_DNA"/>
</dbReference>
<feature type="transmembrane region" description="Helical" evidence="7">
    <location>
        <begin position="175"/>
        <end position="194"/>
    </location>
</feature>
<feature type="transmembrane region" description="Helical" evidence="7">
    <location>
        <begin position="331"/>
        <end position="349"/>
    </location>
</feature>
<feature type="transmembrane region" description="Helical" evidence="7">
    <location>
        <begin position="396"/>
        <end position="420"/>
    </location>
</feature>
<feature type="transmembrane region" description="Helical" evidence="7">
    <location>
        <begin position="206"/>
        <end position="225"/>
    </location>
</feature>
<evidence type="ECO:0000256" key="4">
    <source>
        <dbReference type="ARBA" id="ARBA00022989"/>
    </source>
</evidence>
<name>A0A354M320_9BACT</name>
<evidence type="ECO:0000313" key="11">
    <source>
        <dbReference type="Proteomes" id="UP000262954"/>
    </source>
</evidence>
<dbReference type="InterPro" id="IPR024528">
    <property type="entry name" value="ThrE_2"/>
</dbReference>
<dbReference type="PANTHER" id="PTHR34390:SF2">
    <property type="entry name" value="SUCCINATE TRANSPORTER SUBUNIT YJJP-RELATED"/>
    <property type="match status" value="1"/>
</dbReference>
<evidence type="ECO:0000256" key="5">
    <source>
        <dbReference type="ARBA" id="ARBA00023136"/>
    </source>
</evidence>
<comment type="subcellular location">
    <subcellularLocation>
        <location evidence="1">Cell membrane</location>
        <topology evidence="1">Multi-pass membrane protein</topology>
    </subcellularLocation>
</comment>
<evidence type="ECO:0000256" key="6">
    <source>
        <dbReference type="ARBA" id="ARBA00034125"/>
    </source>
</evidence>
<keyword evidence="3 7" id="KW-0812">Transmembrane</keyword>
<dbReference type="Pfam" id="PF12821">
    <property type="entry name" value="ThrE_2"/>
    <property type="match status" value="1"/>
</dbReference>
<dbReference type="InterPro" id="IPR050539">
    <property type="entry name" value="ThrE_Dicarb/AminoAcid_Exp"/>
</dbReference>
<comment type="caution">
    <text evidence="10">The sequence shown here is derived from an EMBL/GenBank/DDBJ whole genome shotgun (WGS) entry which is preliminary data.</text>
</comment>
<evidence type="ECO:0000259" key="9">
    <source>
        <dbReference type="Pfam" id="PF12821"/>
    </source>
</evidence>
<evidence type="ECO:0000256" key="7">
    <source>
        <dbReference type="SAM" id="Phobius"/>
    </source>
</evidence>
<dbReference type="GO" id="GO:0022857">
    <property type="term" value="F:transmembrane transporter activity"/>
    <property type="evidence" value="ECO:0007669"/>
    <property type="project" value="InterPro"/>
</dbReference>
<dbReference type="Proteomes" id="UP000262954">
    <property type="component" value="Unassembled WGS sequence"/>
</dbReference>
<evidence type="ECO:0000313" key="10">
    <source>
        <dbReference type="EMBL" id="HBJ08909.1"/>
    </source>
</evidence>
<reference evidence="10 11" key="1">
    <citation type="journal article" date="2018" name="Nat. Biotechnol.">
        <title>A standardized bacterial taxonomy based on genome phylogeny substantially revises the tree of life.</title>
        <authorList>
            <person name="Parks D.H."/>
            <person name="Chuvochina M."/>
            <person name="Waite D.W."/>
            <person name="Rinke C."/>
            <person name="Skarshewski A."/>
            <person name="Chaumeil P.A."/>
            <person name="Hugenholtz P."/>
        </authorList>
    </citation>
    <scope>NUCLEOTIDE SEQUENCE [LARGE SCALE GENOMIC DNA]</scope>
    <source>
        <strain evidence="10">UBA11482</strain>
    </source>
</reference>
<feature type="domain" description="Threonine/Serine exporter ThrE" evidence="9">
    <location>
        <begin position="287"/>
        <end position="419"/>
    </location>
</feature>
<protein>
    <recommendedName>
        <fullName evidence="12">Threonine/serine exporter family protein</fullName>
    </recommendedName>
</protein>
<keyword evidence="2" id="KW-1003">Cell membrane</keyword>
<dbReference type="PANTHER" id="PTHR34390">
    <property type="entry name" value="UPF0442 PROTEIN YJJB-RELATED"/>
    <property type="match status" value="1"/>
</dbReference>
<gene>
    <name evidence="10" type="ORF">DDY73_07865</name>
</gene>
<dbReference type="GO" id="GO:0005886">
    <property type="term" value="C:plasma membrane"/>
    <property type="evidence" value="ECO:0007669"/>
    <property type="project" value="UniProtKB-SubCell"/>
</dbReference>
<keyword evidence="5 7" id="KW-0472">Membrane</keyword>
<proteinExistence type="inferred from homology"/>
<dbReference type="Pfam" id="PF06738">
    <property type="entry name" value="ThrE"/>
    <property type="match status" value="1"/>
</dbReference>
<evidence type="ECO:0000256" key="1">
    <source>
        <dbReference type="ARBA" id="ARBA00004651"/>
    </source>
</evidence>
<feature type="transmembrane region" description="Helical" evidence="7">
    <location>
        <begin position="283"/>
        <end position="300"/>
    </location>
</feature>
<feature type="transmembrane region" description="Helical" evidence="7">
    <location>
        <begin position="307"/>
        <end position="325"/>
    </location>
</feature>
<evidence type="ECO:0000256" key="2">
    <source>
        <dbReference type="ARBA" id="ARBA00022475"/>
    </source>
</evidence>
<evidence type="ECO:0000256" key="3">
    <source>
        <dbReference type="ARBA" id="ARBA00022692"/>
    </source>
</evidence>